<evidence type="ECO:0000313" key="3">
    <source>
        <dbReference type="Proteomes" id="UP001283341"/>
    </source>
</evidence>
<protein>
    <submittedName>
        <fullName evidence="2">Uncharacterized protein</fullName>
    </submittedName>
</protein>
<sequence>MLFDVLIVTLLASIGTCSTLPPPKALGHVPRGPVYLPAPLIPSELAIRDTGILQERAQSSEVFDIGFQLKNEEIYAGSWDFKPPKPIPIAVVPGTPIPITVEPKESIAFTLNCNDCRTYGEIAADLDTDDGLAVILTFNRAGAYLDFGVSASNTLTATFALGTFLSTGNLTSKAFEAKIGLGLNLVLSFTTAIDMTGGFQLCIPDGAQLGFDIDVGVDPATGLLAASAEVKTFPSISFSLLPFAVSSSAVNITAALVLKAEAGITTTIGPVSGTTGAGASLTIVEVNLGATTSNQPGQCSRALFAGIESNAGAFANVGLAFNNDSVLDDQPNVNVSTVFATAGTTACLGTETPSIPTFAPSHPSDMVGCPVSPVTQFTTITKTNSLTQCLVPLVNCPTSLTQLVVQSKEEAFTTTYCPTPSATTSASNMTAAHYGHGNSSYYATGTGYYYPSSPTTTTNIPISGSLLPPGSSSVTAAPVASACATGIELSKLVSLVTVPLAQEFQTLTAAENATITGSPQISTTLPPVAGTVGIVTAGAGRVSAAVTMSVLMMVGRLVVFLF</sequence>
<dbReference type="EMBL" id="JAUEDM010000001">
    <property type="protein sequence ID" value="KAK3331340.1"/>
    <property type="molecule type" value="Genomic_DNA"/>
</dbReference>
<gene>
    <name evidence="2" type="ORF">B0H66DRAFT_613639</name>
</gene>
<evidence type="ECO:0000256" key="1">
    <source>
        <dbReference type="SAM" id="SignalP"/>
    </source>
</evidence>
<reference evidence="2" key="2">
    <citation type="submission" date="2023-06" db="EMBL/GenBank/DDBJ databases">
        <authorList>
            <consortium name="Lawrence Berkeley National Laboratory"/>
            <person name="Haridas S."/>
            <person name="Hensen N."/>
            <person name="Bonometti L."/>
            <person name="Westerberg I."/>
            <person name="Brannstrom I.O."/>
            <person name="Guillou S."/>
            <person name="Cros-Aarteil S."/>
            <person name="Calhoun S."/>
            <person name="Kuo A."/>
            <person name="Mondo S."/>
            <person name="Pangilinan J."/>
            <person name="Riley R."/>
            <person name="Labutti K."/>
            <person name="Andreopoulos B."/>
            <person name="Lipzen A."/>
            <person name="Chen C."/>
            <person name="Yanf M."/>
            <person name="Daum C."/>
            <person name="Ng V."/>
            <person name="Clum A."/>
            <person name="Steindorff A."/>
            <person name="Ohm R."/>
            <person name="Martin F."/>
            <person name="Silar P."/>
            <person name="Natvig D."/>
            <person name="Lalanne C."/>
            <person name="Gautier V."/>
            <person name="Ament-Velasquez S.L."/>
            <person name="Kruys A."/>
            <person name="Hutchinson M.I."/>
            <person name="Powell A.J."/>
            <person name="Barry K."/>
            <person name="Miller A.N."/>
            <person name="Grigoriev I.V."/>
            <person name="Debuchy R."/>
            <person name="Gladieux P."/>
            <person name="Thoren M.H."/>
            <person name="Johannesson H."/>
        </authorList>
    </citation>
    <scope>NUCLEOTIDE SEQUENCE</scope>
    <source>
        <strain evidence="2">CBS 118394</strain>
    </source>
</reference>
<name>A0AAE0MGH5_9PEZI</name>
<feature type="signal peptide" evidence="1">
    <location>
        <begin position="1"/>
        <end position="19"/>
    </location>
</feature>
<feature type="chain" id="PRO_5042259315" evidence="1">
    <location>
        <begin position="20"/>
        <end position="562"/>
    </location>
</feature>
<reference evidence="2" key="1">
    <citation type="journal article" date="2023" name="Mol. Phylogenet. Evol.">
        <title>Genome-scale phylogeny and comparative genomics of the fungal order Sordariales.</title>
        <authorList>
            <person name="Hensen N."/>
            <person name="Bonometti L."/>
            <person name="Westerberg I."/>
            <person name="Brannstrom I.O."/>
            <person name="Guillou S."/>
            <person name="Cros-Aarteil S."/>
            <person name="Calhoun S."/>
            <person name="Haridas S."/>
            <person name="Kuo A."/>
            <person name="Mondo S."/>
            <person name="Pangilinan J."/>
            <person name="Riley R."/>
            <person name="LaButti K."/>
            <person name="Andreopoulos B."/>
            <person name="Lipzen A."/>
            <person name="Chen C."/>
            <person name="Yan M."/>
            <person name="Daum C."/>
            <person name="Ng V."/>
            <person name="Clum A."/>
            <person name="Steindorff A."/>
            <person name="Ohm R.A."/>
            <person name="Martin F."/>
            <person name="Silar P."/>
            <person name="Natvig D.O."/>
            <person name="Lalanne C."/>
            <person name="Gautier V."/>
            <person name="Ament-Velasquez S.L."/>
            <person name="Kruys A."/>
            <person name="Hutchinson M.I."/>
            <person name="Powell A.J."/>
            <person name="Barry K."/>
            <person name="Miller A.N."/>
            <person name="Grigoriev I.V."/>
            <person name="Debuchy R."/>
            <person name="Gladieux P."/>
            <person name="Hiltunen Thoren M."/>
            <person name="Johannesson H."/>
        </authorList>
    </citation>
    <scope>NUCLEOTIDE SEQUENCE</scope>
    <source>
        <strain evidence="2">CBS 118394</strain>
    </source>
</reference>
<keyword evidence="1" id="KW-0732">Signal</keyword>
<dbReference type="AlphaFoldDB" id="A0AAE0MGH5"/>
<accession>A0AAE0MGH5</accession>
<evidence type="ECO:0000313" key="2">
    <source>
        <dbReference type="EMBL" id="KAK3331340.1"/>
    </source>
</evidence>
<proteinExistence type="predicted"/>
<organism evidence="2 3">
    <name type="scientific">Apodospora peruviana</name>
    <dbReference type="NCBI Taxonomy" id="516989"/>
    <lineage>
        <taxon>Eukaryota</taxon>
        <taxon>Fungi</taxon>
        <taxon>Dikarya</taxon>
        <taxon>Ascomycota</taxon>
        <taxon>Pezizomycotina</taxon>
        <taxon>Sordariomycetes</taxon>
        <taxon>Sordariomycetidae</taxon>
        <taxon>Sordariales</taxon>
        <taxon>Lasiosphaeriaceae</taxon>
        <taxon>Apodospora</taxon>
    </lineage>
</organism>
<comment type="caution">
    <text evidence="2">The sequence shown here is derived from an EMBL/GenBank/DDBJ whole genome shotgun (WGS) entry which is preliminary data.</text>
</comment>
<dbReference type="Proteomes" id="UP001283341">
    <property type="component" value="Unassembled WGS sequence"/>
</dbReference>
<keyword evidence="3" id="KW-1185">Reference proteome</keyword>